<gene>
    <name evidence="1" type="ORF">MENT_LOCUS17838</name>
</gene>
<accession>A0A6V7UVE9</accession>
<dbReference type="AlphaFoldDB" id="A0A6V7UVE9"/>
<proteinExistence type="predicted"/>
<reference evidence="1 2" key="1">
    <citation type="submission" date="2020-08" db="EMBL/GenBank/DDBJ databases">
        <authorList>
            <person name="Koutsovoulos G."/>
            <person name="Danchin GJ E."/>
        </authorList>
    </citation>
    <scope>NUCLEOTIDE SEQUENCE [LARGE SCALE GENOMIC DNA]</scope>
</reference>
<comment type="caution">
    <text evidence="1">The sequence shown here is derived from an EMBL/GenBank/DDBJ whole genome shotgun (WGS) entry which is preliminary data.</text>
</comment>
<organism evidence="1 2">
    <name type="scientific">Meloidogyne enterolobii</name>
    <name type="common">Root-knot nematode worm</name>
    <name type="synonym">Meloidogyne mayaguensis</name>
    <dbReference type="NCBI Taxonomy" id="390850"/>
    <lineage>
        <taxon>Eukaryota</taxon>
        <taxon>Metazoa</taxon>
        <taxon>Ecdysozoa</taxon>
        <taxon>Nematoda</taxon>
        <taxon>Chromadorea</taxon>
        <taxon>Rhabditida</taxon>
        <taxon>Tylenchina</taxon>
        <taxon>Tylenchomorpha</taxon>
        <taxon>Tylenchoidea</taxon>
        <taxon>Meloidogynidae</taxon>
        <taxon>Meloidogyninae</taxon>
        <taxon>Meloidogyne</taxon>
    </lineage>
</organism>
<evidence type="ECO:0000313" key="1">
    <source>
        <dbReference type="EMBL" id="CAD2166438.1"/>
    </source>
</evidence>
<dbReference type="Proteomes" id="UP000580250">
    <property type="component" value="Unassembled WGS sequence"/>
</dbReference>
<sequence length="72" mass="8989">MLALQQTNWIYNNNENQNNIEIIQKRKAETFNLKRNKLNKKNNNNNIPLMNYRHCQYFQNWMIKIWMNFLDL</sequence>
<evidence type="ECO:0000313" key="2">
    <source>
        <dbReference type="Proteomes" id="UP000580250"/>
    </source>
</evidence>
<protein>
    <submittedName>
        <fullName evidence="1">Uncharacterized protein</fullName>
    </submittedName>
</protein>
<name>A0A6V7UVE9_MELEN</name>
<dbReference type="EMBL" id="CAJEWN010000117">
    <property type="protein sequence ID" value="CAD2166438.1"/>
    <property type="molecule type" value="Genomic_DNA"/>
</dbReference>